<organism evidence="2 3">
    <name type="scientific">Mucuna pruriens</name>
    <name type="common">Velvet bean</name>
    <name type="synonym">Dolichos pruriens</name>
    <dbReference type="NCBI Taxonomy" id="157652"/>
    <lineage>
        <taxon>Eukaryota</taxon>
        <taxon>Viridiplantae</taxon>
        <taxon>Streptophyta</taxon>
        <taxon>Embryophyta</taxon>
        <taxon>Tracheophyta</taxon>
        <taxon>Spermatophyta</taxon>
        <taxon>Magnoliopsida</taxon>
        <taxon>eudicotyledons</taxon>
        <taxon>Gunneridae</taxon>
        <taxon>Pentapetalae</taxon>
        <taxon>rosids</taxon>
        <taxon>fabids</taxon>
        <taxon>Fabales</taxon>
        <taxon>Fabaceae</taxon>
        <taxon>Papilionoideae</taxon>
        <taxon>50 kb inversion clade</taxon>
        <taxon>NPAAA clade</taxon>
        <taxon>indigoferoid/millettioid clade</taxon>
        <taxon>Phaseoleae</taxon>
        <taxon>Mucuna</taxon>
    </lineage>
</organism>
<dbReference type="Pfam" id="PF00078">
    <property type="entry name" value="RVT_1"/>
    <property type="match status" value="1"/>
</dbReference>
<dbReference type="GO" id="GO:0003676">
    <property type="term" value="F:nucleic acid binding"/>
    <property type="evidence" value="ECO:0007669"/>
    <property type="project" value="InterPro"/>
</dbReference>
<dbReference type="Gene3D" id="3.10.10.10">
    <property type="entry name" value="HIV Type 1 Reverse Transcriptase, subunit A, domain 1"/>
    <property type="match status" value="1"/>
</dbReference>
<keyword evidence="3" id="KW-1185">Reference proteome</keyword>
<evidence type="ECO:0000313" key="2">
    <source>
        <dbReference type="EMBL" id="RDY14101.1"/>
    </source>
</evidence>
<reference evidence="2" key="1">
    <citation type="submission" date="2018-05" db="EMBL/GenBank/DDBJ databases">
        <title>Draft genome of Mucuna pruriens seed.</title>
        <authorList>
            <person name="Nnadi N.E."/>
            <person name="Vos R."/>
            <person name="Hasami M.H."/>
            <person name="Devisetty U.K."/>
            <person name="Aguiy J.C."/>
        </authorList>
    </citation>
    <scope>NUCLEOTIDE SEQUENCE [LARGE SCALE GENOMIC DNA]</scope>
    <source>
        <strain evidence="2">JCA_2017</strain>
    </source>
</reference>
<dbReference type="PANTHER" id="PTHR24559">
    <property type="entry name" value="TRANSPOSON TY3-I GAG-POL POLYPROTEIN"/>
    <property type="match status" value="1"/>
</dbReference>
<dbReference type="CDD" id="cd01647">
    <property type="entry name" value="RT_LTR"/>
    <property type="match status" value="1"/>
</dbReference>
<dbReference type="Proteomes" id="UP000257109">
    <property type="component" value="Unassembled WGS sequence"/>
</dbReference>
<dbReference type="InterPro" id="IPR036397">
    <property type="entry name" value="RNaseH_sf"/>
</dbReference>
<name>A0A371IGD5_MUCPR</name>
<dbReference type="OrthoDB" id="101614at2759"/>
<dbReference type="PANTHER" id="PTHR24559:SF444">
    <property type="entry name" value="REVERSE TRANSCRIPTASE DOMAIN-CONTAINING PROTEIN"/>
    <property type="match status" value="1"/>
</dbReference>
<dbReference type="InterPro" id="IPR043128">
    <property type="entry name" value="Rev_trsase/Diguanyl_cyclase"/>
</dbReference>
<evidence type="ECO:0000313" key="3">
    <source>
        <dbReference type="Proteomes" id="UP000257109"/>
    </source>
</evidence>
<dbReference type="GO" id="GO:0004523">
    <property type="term" value="F:RNA-DNA hybrid ribonuclease activity"/>
    <property type="evidence" value="ECO:0007669"/>
    <property type="project" value="InterPro"/>
</dbReference>
<comment type="caution">
    <text evidence="2">The sequence shown here is derived from an EMBL/GenBank/DDBJ whole genome shotgun (WGS) entry which is preliminary data.</text>
</comment>
<sequence length="343" mass="38830">MSMDYTDLNKACPKDPYPLPSIDKLVDGVSGFALLSFMDAYSKYNQIQMHPRDEEKTAFIIDNGTFYYKVMSFGLKNTRATYQCLMDKIFKDVIEVDVEVYIDDMVVKSEAAGEHYAVLTRVFRIMRKHQLRLNPEKCSLGVQVGKFMGFMLTEKGIEANPEKCQAVIIMRSPQTVKEVQQFMGRVTALSRFISRAAKTTMPIFGILKKGANFVWTSECEEAFLKGKESNTNLPIRQVLRKPDLVGRMVAWSVQLSEFDISFEKRGHIKAQALANFVTELTPVDILTAEEGEWFLSVDGSSNRTRSGAGIVLEGPNDVLIEQSLHFKLRESNNQGEYEALLRA</sequence>
<proteinExistence type="predicted"/>
<dbReference type="PROSITE" id="PS50879">
    <property type="entry name" value="RNASE_H_1"/>
    <property type="match status" value="1"/>
</dbReference>
<dbReference type="SUPFAM" id="SSF56672">
    <property type="entry name" value="DNA/RNA polymerases"/>
    <property type="match status" value="1"/>
</dbReference>
<dbReference type="InterPro" id="IPR000477">
    <property type="entry name" value="RT_dom"/>
</dbReference>
<dbReference type="AlphaFoldDB" id="A0A371IGD5"/>
<dbReference type="InterPro" id="IPR043502">
    <property type="entry name" value="DNA/RNA_pol_sf"/>
</dbReference>
<dbReference type="Gene3D" id="3.30.420.10">
    <property type="entry name" value="Ribonuclease H-like superfamily/Ribonuclease H"/>
    <property type="match status" value="1"/>
</dbReference>
<dbReference type="InterPro" id="IPR002156">
    <property type="entry name" value="RNaseH_domain"/>
</dbReference>
<dbReference type="Gene3D" id="3.30.70.270">
    <property type="match status" value="2"/>
</dbReference>
<dbReference type="EMBL" id="QJKJ01000133">
    <property type="protein sequence ID" value="RDY14101.1"/>
    <property type="molecule type" value="Genomic_DNA"/>
</dbReference>
<evidence type="ECO:0000259" key="1">
    <source>
        <dbReference type="PROSITE" id="PS50879"/>
    </source>
</evidence>
<accession>A0A371IGD5</accession>
<protein>
    <recommendedName>
        <fullName evidence="1">RNase H type-1 domain-containing protein</fullName>
    </recommendedName>
</protein>
<gene>
    <name evidence="2" type="ORF">CR513_00884</name>
</gene>
<feature type="domain" description="RNase H type-1" evidence="1">
    <location>
        <begin position="289"/>
        <end position="343"/>
    </location>
</feature>
<dbReference type="InterPro" id="IPR053134">
    <property type="entry name" value="RNA-dir_DNA_polymerase"/>
</dbReference>
<feature type="non-terminal residue" evidence="2">
    <location>
        <position position="1"/>
    </location>
</feature>